<dbReference type="Pfam" id="PF13927">
    <property type="entry name" value="Ig_3"/>
    <property type="match status" value="1"/>
</dbReference>
<evidence type="ECO:0000313" key="24">
    <source>
        <dbReference type="RefSeq" id="XP_022291423.1"/>
    </source>
</evidence>
<evidence type="ECO:0000256" key="5">
    <source>
        <dbReference type="ARBA" id="ARBA00022729"/>
    </source>
</evidence>
<dbReference type="CDD" id="cd00054">
    <property type="entry name" value="EGF_CA"/>
    <property type="match status" value="1"/>
</dbReference>
<dbReference type="SUPFAM" id="SSF57184">
    <property type="entry name" value="Growth factor receptor domain"/>
    <property type="match status" value="1"/>
</dbReference>
<dbReference type="SMART" id="SM00409">
    <property type="entry name" value="IG"/>
    <property type="match status" value="1"/>
</dbReference>
<keyword evidence="3" id="KW-1003">Cell membrane</keyword>
<dbReference type="Gene3D" id="2.60.40.10">
    <property type="entry name" value="Immunoglobulins"/>
    <property type="match status" value="1"/>
</dbReference>
<dbReference type="SUPFAM" id="SSF48726">
    <property type="entry name" value="Immunoglobulin"/>
    <property type="match status" value="1"/>
</dbReference>
<feature type="domain" description="EGF-like" evidence="18">
    <location>
        <begin position="615"/>
        <end position="653"/>
    </location>
</feature>
<protein>
    <submittedName>
        <fullName evidence="24 25">Uncharacterized protein LOC111102827</fullName>
    </submittedName>
</protein>
<gene>
    <name evidence="24 25" type="primary">LOC111102827</name>
</gene>
<dbReference type="Pfam" id="PF16489">
    <property type="entry name" value="GAIN"/>
    <property type="match status" value="1"/>
</dbReference>
<keyword evidence="9 16" id="KW-0472">Membrane</keyword>
<dbReference type="InterPro" id="IPR007110">
    <property type="entry name" value="Ig-like_dom"/>
</dbReference>
<name>A0A8B8ALE2_CRAVI</name>
<dbReference type="InterPro" id="IPR057244">
    <property type="entry name" value="GAIN_B"/>
</dbReference>
<feature type="transmembrane region" description="Helical" evidence="16">
    <location>
        <begin position="1436"/>
        <end position="1454"/>
    </location>
</feature>
<dbReference type="Pfam" id="PF00002">
    <property type="entry name" value="7tm_2"/>
    <property type="match status" value="1"/>
</dbReference>
<evidence type="ECO:0000259" key="19">
    <source>
        <dbReference type="PROSITE" id="PS50221"/>
    </source>
</evidence>
<feature type="disulfide bond" evidence="14">
    <location>
        <begin position="643"/>
        <end position="652"/>
    </location>
</feature>
<dbReference type="PRINTS" id="PR00249">
    <property type="entry name" value="GPCRSECRETIN"/>
</dbReference>
<feature type="transmembrane region" description="Helical" evidence="16">
    <location>
        <begin position="1210"/>
        <end position="1237"/>
    </location>
</feature>
<feature type="domain" description="G-protein coupled receptors family 2 profile 2" evidence="21">
    <location>
        <begin position="1211"/>
        <end position="1460"/>
    </location>
</feature>
<keyword evidence="13" id="KW-0807">Transducer</keyword>
<evidence type="ECO:0000259" key="18">
    <source>
        <dbReference type="PROSITE" id="PS50026"/>
    </source>
</evidence>
<keyword evidence="14" id="KW-0245">EGF-like domain</keyword>
<dbReference type="InterPro" id="IPR057774">
    <property type="entry name" value="D8C_UMOD/GP2/OIT3-like"/>
</dbReference>
<reference evidence="24 25" key="1">
    <citation type="submission" date="2025-04" db="UniProtKB">
        <authorList>
            <consortium name="RefSeq"/>
        </authorList>
    </citation>
    <scope>IDENTIFICATION</scope>
    <source>
        <tissue evidence="24 25">Whole sample</tissue>
    </source>
</reference>
<dbReference type="PROSITE" id="PS50221">
    <property type="entry name" value="GAIN_B"/>
    <property type="match status" value="1"/>
</dbReference>
<organism evidence="23 24">
    <name type="scientific">Crassostrea virginica</name>
    <name type="common">Eastern oyster</name>
    <dbReference type="NCBI Taxonomy" id="6565"/>
    <lineage>
        <taxon>Eukaryota</taxon>
        <taxon>Metazoa</taxon>
        <taxon>Spiralia</taxon>
        <taxon>Lophotrochozoa</taxon>
        <taxon>Mollusca</taxon>
        <taxon>Bivalvia</taxon>
        <taxon>Autobranchia</taxon>
        <taxon>Pteriomorphia</taxon>
        <taxon>Ostreida</taxon>
        <taxon>Ostreoidea</taxon>
        <taxon>Ostreidae</taxon>
        <taxon>Crassostrea</taxon>
    </lineage>
</organism>
<evidence type="ECO:0000256" key="3">
    <source>
        <dbReference type="ARBA" id="ARBA00022475"/>
    </source>
</evidence>
<dbReference type="Gene3D" id="2.60.220.50">
    <property type="match status" value="1"/>
</dbReference>
<feature type="transmembrane region" description="Helical" evidence="16">
    <location>
        <begin position="1326"/>
        <end position="1344"/>
    </location>
</feature>
<dbReference type="InterPro" id="IPR009030">
    <property type="entry name" value="Growth_fac_rcpt_cys_sf"/>
</dbReference>
<evidence type="ECO:0000256" key="2">
    <source>
        <dbReference type="ARBA" id="ARBA00007343"/>
    </source>
</evidence>
<comment type="subcellular location">
    <subcellularLocation>
        <location evidence="1">Cell membrane</location>
        <topology evidence="1">Multi-pass membrane protein</topology>
    </subcellularLocation>
</comment>
<comment type="caution">
    <text evidence="14">Lacks conserved residue(s) required for the propagation of feature annotation.</text>
</comment>
<dbReference type="PANTHER" id="PTHR12011:SF347">
    <property type="entry name" value="FI21270P1-RELATED"/>
    <property type="match status" value="1"/>
</dbReference>
<dbReference type="PRINTS" id="PR01694">
    <property type="entry name" value="BAIPRECURSOR"/>
</dbReference>
<evidence type="ECO:0000256" key="8">
    <source>
        <dbReference type="ARBA" id="ARBA00023040"/>
    </source>
</evidence>
<feature type="transmembrane region" description="Helical" evidence="16">
    <location>
        <begin position="1408"/>
        <end position="1430"/>
    </location>
</feature>
<keyword evidence="6" id="KW-0677">Repeat</keyword>
<dbReference type="OrthoDB" id="439917at2759"/>
<evidence type="ECO:0000256" key="11">
    <source>
        <dbReference type="ARBA" id="ARBA00023170"/>
    </source>
</evidence>
<feature type="domain" description="G-protein coupled receptors family 2 profile 1" evidence="20">
    <location>
        <begin position="834"/>
        <end position="918"/>
    </location>
</feature>
<evidence type="ECO:0000256" key="6">
    <source>
        <dbReference type="ARBA" id="ARBA00022737"/>
    </source>
</evidence>
<dbReference type="SUPFAM" id="SSF111418">
    <property type="entry name" value="Hormone receptor domain"/>
    <property type="match status" value="1"/>
</dbReference>
<dbReference type="Proteomes" id="UP000694844">
    <property type="component" value="Chromosome 7"/>
</dbReference>
<keyword evidence="4 16" id="KW-0812">Transmembrane</keyword>
<dbReference type="RefSeq" id="XP_022291423.1">
    <property type="nucleotide sequence ID" value="XM_022435715.1"/>
</dbReference>
<dbReference type="SUPFAM" id="SSF81321">
    <property type="entry name" value="Family A G protein-coupled receptor-like"/>
    <property type="match status" value="1"/>
</dbReference>
<evidence type="ECO:0000256" key="9">
    <source>
        <dbReference type="ARBA" id="ARBA00023136"/>
    </source>
</evidence>
<dbReference type="InterPro" id="IPR013783">
    <property type="entry name" value="Ig-like_fold"/>
</dbReference>
<evidence type="ECO:0000256" key="14">
    <source>
        <dbReference type="PROSITE-ProRule" id="PRU00076"/>
    </source>
</evidence>
<evidence type="ECO:0000256" key="7">
    <source>
        <dbReference type="ARBA" id="ARBA00022989"/>
    </source>
</evidence>
<dbReference type="InterPro" id="IPR001879">
    <property type="entry name" value="GPCR_2_extracellular_dom"/>
</dbReference>
<dbReference type="GO" id="GO:0004930">
    <property type="term" value="F:G protein-coupled receptor activity"/>
    <property type="evidence" value="ECO:0007669"/>
    <property type="project" value="UniProtKB-KW"/>
</dbReference>
<evidence type="ECO:0000256" key="10">
    <source>
        <dbReference type="ARBA" id="ARBA00023157"/>
    </source>
</evidence>
<dbReference type="KEGG" id="cvn:111102827"/>
<dbReference type="FunFam" id="1.20.1070.10:FF:000058">
    <property type="entry name" value="Adhesion G protein-coupled receptor F5"/>
    <property type="match status" value="1"/>
</dbReference>
<keyword evidence="23" id="KW-1185">Reference proteome</keyword>
<evidence type="ECO:0000256" key="4">
    <source>
        <dbReference type="ARBA" id="ARBA00022692"/>
    </source>
</evidence>
<dbReference type="SMART" id="SM00303">
    <property type="entry name" value="GPS"/>
    <property type="match status" value="1"/>
</dbReference>
<sequence>MVGMEDRPPVLWIAGVFVLCLTKCVLCQEIPQGVPTEGAPGTSPGSGLENSPQSDPCSNTFEHALLKDDGFRSPACRRSQSDPLCDDTLVEDWYLLQPSDGSSYLRIHRECPTIGTCGTEKPIWMNGTYPAVSDGEVLRQMCVRTAFSCCQDSFQVKVKNCSAFLTFKLKPVPKCNQRYCFDRKQCNPPTDTPPISNLGVLANQSQELLPGDNTCPNGTFRDSNNNASEANRRNPCQSCPLGFFCVHGNRIKCPVGHYCPPGSSQALACPPGNYCPRGQFYPVQCSAGSYNPSNTSINNSACLSCPPGLYCFMPGLNKPTGPCLPGFYCTGRGSSTPTPVDGVMGNMCPPGKYCPRGAAEPLPCPEGYYNPYTAREACDACPQNLTCPVGSVYPFECDPENESVNVQCTLQTEGPTTANPCINQDGSQRYGNCEECPPGNLCGNGFNIRCPAGYFCPNGTSVFICPKGYYCPAGQVKPIPCEIGTFNPSQGNGTKKACVKCSPGLYCRGEALSVPTGPCSPGFYCDGGSITPQPLNGYGGDICPAGHFCPEGTGLYTQCSVSTYNPSRGQSSVTACLTCPKWATCDVRGLALPTECSSNNTDLTEASRGNCSALDGDFCTNDTMCLNGGKCIFHQEKRGFCECLPHYEGNFCEVDTTLLFLLDNSTLSYMTLEEEEVVMEIVLGTSFVHSDVEIVWYRNNLQVRNSSRIQVTVEREERAFRLYTTRLYVTSARTDDGNGSLAVVAAITQLGVNITVNVSLEVLALPLVSVSPLSLSVQTGEDLVLRCDVQGLNPRNSTAYLEWFKNKDILSSGQGNELTLTIPETQKRHTGHYVCQLSYSILGVNGSRKAASNVYVYSPDDLRCKETVDENGLRWETGVAGVVYYALCPEGHVGNASKLCRNNGQWDRTVTINCVDKTIAEADQELDNIISDNIVDTTFVSSVVNEQMAALRNWTAQQTGTSGDVDRTVGLLDKILQVTEAANSKLPDQDFANVFDNVLSESQTQNWKEINQQTKDGSSRILSTVEKFGNQMSKDLTQGEYKNYHARNYFMTVGRGSAREEVTFPETPSAGSSSLVLPVQSDPNKIDIVYSATAYNTMYKFLPSENKLSGNRSTDQYYVNSDVLSMDIVDKRERTQLNPGIKLNLKHKEETNLEKTEVVCVFWNFTLGSWSSEGCNTTKVNNHVTQCQCNHLTNFAILMRPYNQETEDGLLSLISLIGCSITVVLSVITFVIFIILWRYVKNDQNLVLVHLCLSISLAYLLFLVGVTRTENKVVCTVIAAFLQYFFLVEFFLMLAMGVYYFLQITVLYYSFSTANDIKARLNMKRLLPIAWGIPILITCITLGATYQRGYNQQHVCWLSTESGALYGFVGPVLLIICINLFIICSLFRVMCATRLLTESNTKRKATTGLRSLCTLLPVLGITWVFGILSINEDLIVFQYLFAIFNSLQGLFIFLPNCVLNKKVREGLLHKLRLFESQQENSKIQTKNSKRLSNALDNMKKVKIDKEKEAHKAKNSIPPVRLIKYTKEIDFIDGGGHDNVCFDAMTPLDGVHLRSSTLSDSTIRTSETNLQSKSDENGFYNIDLNDQNRL</sequence>
<dbReference type="InterPro" id="IPR036445">
    <property type="entry name" value="GPCR_2_extracell_dom_sf"/>
</dbReference>
<dbReference type="CDD" id="cd15040">
    <property type="entry name" value="7tmB2_Adhesion"/>
    <property type="match status" value="1"/>
</dbReference>
<dbReference type="RefSeq" id="XP_022291424.1">
    <property type="nucleotide sequence ID" value="XM_022435716.1"/>
</dbReference>
<dbReference type="PROSITE" id="PS50261">
    <property type="entry name" value="G_PROTEIN_RECEP_F2_4"/>
    <property type="match status" value="1"/>
</dbReference>
<dbReference type="Pfam" id="PF23283">
    <property type="entry name" value="D8C_UMOD"/>
    <property type="match status" value="1"/>
</dbReference>
<dbReference type="Gene3D" id="2.10.25.10">
    <property type="entry name" value="Laminin"/>
    <property type="match status" value="1"/>
</dbReference>
<feature type="signal peptide" evidence="17">
    <location>
        <begin position="1"/>
        <end position="27"/>
    </location>
</feature>
<dbReference type="InterPro" id="IPR046338">
    <property type="entry name" value="GAIN_dom_sf"/>
</dbReference>
<feature type="transmembrane region" description="Helical" evidence="16">
    <location>
        <begin position="1246"/>
        <end position="1266"/>
    </location>
</feature>
<evidence type="ECO:0000256" key="13">
    <source>
        <dbReference type="ARBA" id="ARBA00023224"/>
    </source>
</evidence>
<dbReference type="PROSITE" id="PS00022">
    <property type="entry name" value="EGF_1"/>
    <property type="match status" value="1"/>
</dbReference>
<dbReference type="InterPro" id="IPR000203">
    <property type="entry name" value="GPS"/>
</dbReference>
<dbReference type="SMART" id="SM01411">
    <property type="entry name" value="Ephrin_rec_like"/>
    <property type="match status" value="6"/>
</dbReference>
<evidence type="ECO:0000256" key="17">
    <source>
        <dbReference type="SAM" id="SignalP"/>
    </source>
</evidence>
<evidence type="ECO:0000256" key="12">
    <source>
        <dbReference type="ARBA" id="ARBA00023180"/>
    </source>
</evidence>
<accession>A0A8B8ALE2</accession>
<dbReference type="PANTHER" id="PTHR12011">
    <property type="entry name" value="ADHESION G-PROTEIN COUPLED RECEPTOR"/>
    <property type="match status" value="1"/>
</dbReference>
<dbReference type="PROSITE" id="PS50026">
    <property type="entry name" value="EGF_3"/>
    <property type="match status" value="1"/>
</dbReference>
<keyword evidence="7 16" id="KW-1133">Transmembrane helix</keyword>
<dbReference type="SUPFAM" id="SSF57196">
    <property type="entry name" value="EGF/Laminin"/>
    <property type="match status" value="1"/>
</dbReference>
<dbReference type="InterPro" id="IPR003599">
    <property type="entry name" value="Ig_sub"/>
</dbReference>
<dbReference type="InterPro" id="IPR036179">
    <property type="entry name" value="Ig-like_dom_sf"/>
</dbReference>
<feature type="compositionally biased region" description="Polar residues" evidence="15">
    <location>
        <begin position="43"/>
        <end position="56"/>
    </location>
</feature>
<feature type="region of interest" description="Disordered" evidence="15">
    <location>
        <begin position="35"/>
        <end position="56"/>
    </location>
</feature>
<dbReference type="InterPro" id="IPR000832">
    <property type="entry name" value="GPCR_2_secretin-like"/>
</dbReference>
<keyword evidence="8" id="KW-0297">G-protein coupled receptor</keyword>
<feature type="chain" id="PRO_5044665887" evidence="17">
    <location>
        <begin position="28"/>
        <end position="1589"/>
    </location>
</feature>
<evidence type="ECO:0000256" key="15">
    <source>
        <dbReference type="SAM" id="MobiDB-lite"/>
    </source>
</evidence>
<evidence type="ECO:0000256" key="1">
    <source>
        <dbReference type="ARBA" id="ARBA00004651"/>
    </source>
</evidence>
<keyword evidence="12" id="KW-0325">Glycoprotein</keyword>
<evidence type="ECO:0000313" key="25">
    <source>
        <dbReference type="RefSeq" id="XP_022291424.1"/>
    </source>
</evidence>
<keyword evidence="5 17" id="KW-0732">Signal</keyword>
<dbReference type="InterPro" id="IPR017981">
    <property type="entry name" value="GPCR_2-like_7TM"/>
</dbReference>
<feature type="domain" description="GAIN-B" evidence="19">
    <location>
        <begin position="1049"/>
        <end position="1205"/>
    </location>
</feature>
<feature type="transmembrane region" description="Helical" evidence="16">
    <location>
        <begin position="1364"/>
        <end position="1387"/>
    </location>
</feature>
<evidence type="ECO:0000259" key="20">
    <source>
        <dbReference type="PROSITE" id="PS50227"/>
    </source>
</evidence>
<feature type="domain" description="Ig-like" evidence="22">
    <location>
        <begin position="766"/>
        <end position="851"/>
    </location>
</feature>
<dbReference type="GO" id="GO:0005886">
    <property type="term" value="C:plasma membrane"/>
    <property type="evidence" value="ECO:0007669"/>
    <property type="project" value="UniProtKB-SubCell"/>
</dbReference>
<keyword evidence="11" id="KW-0675">Receptor</keyword>
<proteinExistence type="inferred from homology"/>
<comment type="similarity">
    <text evidence="2">Belongs to the G-protein coupled receptor 2 family. Adhesion G-protein coupled receptor (ADGR) subfamily.</text>
</comment>
<evidence type="ECO:0000259" key="22">
    <source>
        <dbReference type="PROSITE" id="PS50835"/>
    </source>
</evidence>
<evidence type="ECO:0000256" key="16">
    <source>
        <dbReference type="SAM" id="Phobius"/>
    </source>
</evidence>
<dbReference type="SMART" id="SM00008">
    <property type="entry name" value="HormR"/>
    <property type="match status" value="1"/>
</dbReference>
<evidence type="ECO:0000259" key="21">
    <source>
        <dbReference type="PROSITE" id="PS50261"/>
    </source>
</evidence>
<dbReference type="InterPro" id="IPR008077">
    <property type="entry name" value="GPCR_2_brain_angio_inhib"/>
</dbReference>
<dbReference type="PROSITE" id="PS50835">
    <property type="entry name" value="IG_LIKE"/>
    <property type="match status" value="1"/>
</dbReference>
<dbReference type="PROSITE" id="PS50227">
    <property type="entry name" value="G_PROTEIN_RECEP_F2_3"/>
    <property type="match status" value="1"/>
</dbReference>
<feature type="transmembrane region" description="Helical" evidence="16">
    <location>
        <begin position="1278"/>
        <end position="1302"/>
    </location>
</feature>
<dbReference type="GeneID" id="111102827"/>
<evidence type="ECO:0000313" key="23">
    <source>
        <dbReference type="Proteomes" id="UP000694844"/>
    </source>
</evidence>
<dbReference type="Pfam" id="PF01825">
    <property type="entry name" value="GPS"/>
    <property type="match status" value="1"/>
</dbReference>
<keyword evidence="10 14" id="KW-1015">Disulfide bond</keyword>
<dbReference type="GO" id="GO:0007166">
    <property type="term" value="P:cell surface receptor signaling pathway"/>
    <property type="evidence" value="ECO:0007669"/>
    <property type="project" value="InterPro"/>
</dbReference>
<dbReference type="InterPro" id="IPR000742">
    <property type="entry name" value="EGF"/>
</dbReference>
<dbReference type="InterPro" id="IPR032471">
    <property type="entry name" value="AGRL2-4_GAIN_subdom_A"/>
</dbReference>
<dbReference type="Gene3D" id="1.20.1070.10">
    <property type="entry name" value="Rhodopsin 7-helix transmembrane proteins"/>
    <property type="match status" value="1"/>
</dbReference>